<dbReference type="SMART" id="SM00482">
    <property type="entry name" value="POLAc"/>
    <property type="match status" value="1"/>
</dbReference>
<dbReference type="AlphaFoldDB" id="A0A1X9T2J6"/>
<keyword evidence="2" id="KW-0235">DNA replication</keyword>
<dbReference type="GO" id="GO:0003677">
    <property type="term" value="F:DNA binding"/>
    <property type="evidence" value="ECO:0007669"/>
    <property type="project" value="InterPro"/>
</dbReference>
<dbReference type="InterPro" id="IPR002298">
    <property type="entry name" value="DNA_polymerase_A"/>
</dbReference>
<evidence type="ECO:0000259" key="4">
    <source>
        <dbReference type="SMART" id="SM00482"/>
    </source>
</evidence>
<evidence type="ECO:0000256" key="2">
    <source>
        <dbReference type="ARBA" id="ARBA00022705"/>
    </source>
</evidence>
<dbReference type="PANTHER" id="PTHR10133:SF27">
    <property type="entry name" value="DNA POLYMERASE NU"/>
    <property type="match status" value="1"/>
</dbReference>
<organism evidence="5 6">
    <name type="scientific">Campylobacter vicugnae</name>
    <dbReference type="NCBI Taxonomy" id="1660076"/>
    <lineage>
        <taxon>Bacteria</taxon>
        <taxon>Pseudomonadati</taxon>
        <taxon>Campylobacterota</taxon>
        <taxon>Epsilonproteobacteria</taxon>
        <taxon>Campylobacterales</taxon>
        <taxon>Campylobacteraceae</taxon>
        <taxon>Campylobacter</taxon>
    </lineage>
</organism>
<sequence>MSLEEVLNLVKDYLKISKDLSMLLEGKGSFINCYNPTTHRVHGKVDTLGAVTQRCTHNSPNITQLPKTREFRELLTVPDGKVLIDVDAGALELVTLGHYLGKFDNYEFAKIVDSGDKSKGTDIHTINQKRVGLATRDLAKTFIYSVVYGAGNTKIGDSLWTEGQEVKYTAKEYQEAKEAVDKRVIYLEGKKFFPIAKGTLTPYSEELILKTIFGTQVSIAFRDNTKGYRELCEWAISSVNNNYISALDGRKLYLRSAHKALNLYLQSAGAIYMKYLLCHIDNQLREKYQYGKEFGYVANIHDAINIECNPDIANDICEILSQSFLDTSYNLGFKYPVYGEPKIGKNQYETH</sequence>
<dbReference type="STRING" id="1660074.CVIC8964_1326"/>
<dbReference type="PANTHER" id="PTHR10133">
    <property type="entry name" value="DNA POLYMERASE I"/>
    <property type="match status" value="1"/>
</dbReference>
<dbReference type="GO" id="GO:0003887">
    <property type="term" value="F:DNA-directed DNA polymerase activity"/>
    <property type="evidence" value="ECO:0007669"/>
    <property type="project" value="UniProtKB-EC"/>
</dbReference>
<gene>
    <name evidence="5" type="ORF">CVIC8964_1326</name>
</gene>
<dbReference type="RefSeq" id="WP_086333960.1">
    <property type="nucleotide sequence ID" value="NZ_CP018791.1"/>
</dbReference>
<comment type="catalytic activity">
    <reaction evidence="3">
        <text>DNA(n) + a 2'-deoxyribonucleoside 5'-triphosphate = DNA(n+1) + diphosphate</text>
        <dbReference type="Rhea" id="RHEA:22508"/>
        <dbReference type="Rhea" id="RHEA-COMP:17339"/>
        <dbReference type="Rhea" id="RHEA-COMP:17340"/>
        <dbReference type="ChEBI" id="CHEBI:33019"/>
        <dbReference type="ChEBI" id="CHEBI:61560"/>
        <dbReference type="ChEBI" id="CHEBI:173112"/>
        <dbReference type="EC" id="2.7.7.7"/>
    </reaction>
</comment>
<dbReference type="GO" id="GO:0006302">
    <property type="term" value="P:double-strand break repair"/>
    <property type="evidence" value="ECO:0007669"/>
    <property type="project" value="TreeGrafter"/>
</dbReference>
<evidence type="ECO:0000256" key="1">
    <source>
        <dbReference type="ARBA" id="ARBA00012417"/>
    </source>
</evidence>
<accession>A0A1X9T2J6</accession>
<evidence type="ECO:0000313" key="6">
    <source>
        <dbReference type="Proteomes" id="UP000194265"/>
    </source>
</evidence>
<name>A0A1X9T2J6_9BACT</name>
<dbReference type="EC" id="2.7.7.7" evidence="1"/>
<evidence type="ECO:0000256" key="3">
    <source>
        <dbReference type="ARBA" id="ARBA00049244"/>
    </source>
</evidence>
<dbReference type="EMBL" id="CP018791">
    <property type="protein sequence ID" value="ARR02715.1"/>
    <property type="molecule type" value="Genomic_DNA"/>
</dbReference>
<proteinExistence type="predicted"/>
<dbReference type="GO" id="GO:0006261">
    <property type="term" value="P:DNA-templated DNA replication"/>
    <property type="evidence" value="ECO:0007669"/>
    <property type="project" value="InterPro"/>
</dbReference>
<feature type="domain" description="DNA-directed DNA polymerase family A palm" evidence="4">
    <location>
        <begin position="68"/>
        <end position="312"/>
    </location>
</feature>
<dbReference type="OrthoDB" id="5465413at2"/>
<reference evidence="5 6" key="1">
    <citation type="journal article" date="2017" name="Genome Biol. Evol.">
        <title>Comparative Genomic Analysis Identifies a Campylobacter Clade Deficient in Selenium Metabolism.</title>
        <authorList>
            <person name="Miller W.G."/>
            <person name="Yee E."/>
            <person name="Lopes B.S."/>
            <person name="Chapman M.H."/>
            <person name="Huynh S."/>
            <person name="Bono J.L."/>
            <person name="Parker C.T."/>
            <person name="Strachan N.J.C."/>
            <person name="Forbes K.J."/>
        </authorList>
    </citation>
    <scope>NUCLEOTIDE SEQUENCE [LARGE SCALE GENOMIC DNA]</scope>
    <source>
        <strain evidence="5 6">RM8964</strain>
    </source>
</reference>
<dbReference type="Gene3D" id="3.30.70.370">
    <property type="match status" value="2"/>
</dbReference>
<dbReference type="InterPro" id="IPR043502">
    <property type="entry name" value="DNA/RNA_pol_sf"/>
</dbReference>
<evidence type="ECO:0000313" key="5">
    <source>
        <dbReference type="EMBL" id="ARR02715.1"/>
    </source>
</evidence>
<dbReference type="InterPro" id="IPR001098">
    <property type="entry name" value="DNA-dir_DNA_pol_A_palm_dom"/>
</dbReference>
<dbReference type="Proteomes" id="UP000194265">
    <property type="component" value="Chromosome"/>
</dbReference>
<dbReference type="SUPFAM" id="SSF56672">
    <property type="entry name" value="DNA/RNA polymerases"/>
    <property type="match status" value="1"/>
</dbReference>
<protein>
    <recommendedName>
        <fullName evidence="1">DNA-directed DNA polymerase</fullName>
        <ecNumber evidence="1">2.7.7.7</ecNumber>
    </recommendedName>
</protein>
<dbReference type="Pfam" id="PF00476">
    <property type="entry name" value="DNA_pol_A"/>
    <property type="match status" value="1"/>
</dbReference>